<dbReference type="OrthoDB" id="5372592at2"/>
<proteinExistence type="predicted"/>
<dbReference type="EMBL" id="NXLQ01000028">
    <property type="protein sequence ID" value="RDU62837.1"/>
    <property type="molecule type" value="Genomic_DNA"/>
</dbReference>
<evidence type="ECO:0000313" key="1">
    <source>
        <dbReference type="EMBL" id="RDU62837.1"/>
    </source>
</evidence>
<evidence type="ECO:0008006" key="3">
    <source>
        <dbReference type="Google" id="ProtNLM"/>
    </source>
</evidence>
<dbReference type="AlphaFoldDB" id="A0A3D8ICE3"/>
<protein>
    <recommendedName>
        <fullName evidence="3">Histidine kinase</fullName>
    </recommendedName>
</protein>
<organism evidence="1 2">
    <name type="scientific">Helicobacter didelphidarum</name>
    <dbReference type="NCBI Taxonomy" id="2040648"/>
    <lineage>
        <taxon>Bacteria</taxon>
        <taxon>Pseudomonadati</taxon>
        <taxon>Campylobacterota</taxon>
        <taxon>Epsilonproteobacteria</taxon>
        <taxon>Campylobacterales</taxon>
        <taxon>Helicobacteraceae</taxon>
        <taxon>Helicobacter</taxon>
    </lineage>
</organism>
<accession>A0A3D8ICE3</accession>
<dbReference type="Proteomes" id="UP000256379">
    <property type="component" value="Unassembled WGS sequence"/>
</dbReference>
<gene>
    <name evidence="1" type="ORF">CQA53_09010</name>
</gene>
<name>A0A3D8ICE3_9HELI</name>
<comment type="caution">
    <text evidence="1">The sequence shown here is derived from an EMBL/GenBank/DDBJ whole genome shotgun (WGS) entry which is preliminary data.</text>
</comment>
<dbReference type="RefSeq" id="WP_115543674.1">
    <property type="nucleotide sequence ID" value="NZ_NXLQ01000028.1"/>
</dbReference>
<sequence length="215" mass="24883">MQTININTLNSPSKKTLQKKGLKNLLQGDFRRAFDLFQNAFWLDTNDLDTKIGLYLSDMGMDFGQEAIGIYEFYQSVLTCEPRANKHKIQKMILSFIDAFDERTHNLSEAMQNSKNAILESYNAINYADIKTMLKTKNFKEVYSGLPFNTKLVFNKKGDFYEFLTLLVKNDYVDILLNYIDALPKVDNELIPLIEAANHKLEEKNKIKKKEKSLS</sequence>
<reference evidence="1 2" key="1">
    <citation type="submission" date="2018-04" db="EMBL/GenBank/DDBJ databases">
        <title>Novel Campyloabacter and Helicobacter Species and Strains.</title>
        <authorList>
            <person name="Mannion A.J."/>
            <person name="Shen Z."/>
            <person name="Fox J.G."/>
        </authorList>
    </citation>
    <scope>NUCLEOTIDE SEQUENCE [LARGE SCALE GENOMIC DNA]</scope>
    <source>
        <strain evidence="1 2">MIT 17-337</strain>
    </source>
</reference>
<evidence type="ECO:0000313" key="2">
    <source>
        <dbReference type="Proteomes" id="UP000256379"/>
    </source>
</evidence>
<keyword evidence="2" id="KW-1185">Reference proteome</keyword>